<dbReference type="Proteomes" id="UP000652477">
    <property type="component" value="Unassembled WGS sequence"/>
</dbReference>
<dbReference type="AlphaFoldDB" id="A0A923LK61"/>
<accession>A0A923LK61</accession>
<proteinExistence type="predicted"/>
<keyword evidence="2" id="KW-1185">Reference proteome</keyword>
<comment type="caution">
    <text evidence="1">The sequence shown here is derived from an EMBL/GenBank/DDBJ whole genome shotgun (WGS) entry which is preliminary data.</text>
</comment>
<protein>
    <submittedName>
        <fullName evidence="1">Uncharacterized protein</fullName>
    </submittedName>
</protein>
<dbReference type="EMBL" id="JACOPF010000002">
    <property type="protein sequence ID" value="MBC5689813.1"/>
    <property type="molecule type" value="Genomic_DNA"/>
</dbReference>
<organism evidence="1 2">
    <name type="scientific">Mediterraneibacter hominis</name>
    <dbReference type="NCBI Taxonomy" id="2763054"/>
    <lineage>
        <taxon>Bacteria</taxon>
        <taxon>Bacillati</taxon>
        <taxon>Bacillota</taxon>
        <taxon>Clostridia</taxon>
        <taxon>Lachnospirales</taxon>
        <taxon>Lachnospiraceae</taxon>
        <taxon>Mediterraneibacter</taxon>
    </lineage>
</organism>
<sequence>MDRNTEIYGYKKYQFYSEPIERDKIVINTNVLFFGAGSVLKRLVEKKLQDGNKVFLVAANIEAFKTGLNISRKADKLYFLIDGSVECVRAYATAKEIYGFGELPDYYIKREEQEVFLYEYPDALKAQKYKGKKEFFGLQSRYRASHVEAVTADKLCAFMEEKEKDTVLVLFTADSFLYKGNLANLVSFDRTVRGYAAEKGLKLKYYVPIPIWLKGKKMGHLLSQEDLIPNTADVTEILSSTALLVTNNKEAIKLSCVCGMPGVLYTGRAGIDLGESVRCAYTVSEIAAEMKAFLSDLNKREYKRKSLAKLKEFDELYVKEKKAYHTCHRKILLSMDWELIGKYTKFMQYWVLNAQEKGSEIQVLFRTNNLKNFYNRAIELPPELTIFVHTGALMFPEEQWKMIVTGKIPEERNEEIAYGIRQEWTRTIGVQKFDRALLADSTNGFWKQMNHYAPAENIDVVSNSEMLGTISFLFEPGWLKDKVGDSNLLAESQIKGEAYYYLGKKAEQSYFIKKVFSADSFTLCFYDGKNKEFCRNRCILSKQKECPVIVCNISGTGALFDAKLEGIIELPLQAPSMSLLLRCKKFISSSDNGYVMMASFLGIPTLSPNGNVYMTAPVPERMKFMENSFWSSWIWDESIPLPTEDIT</sequence>
<evidence type="ECO:0000313" key="2">
    <source>
        <dbReference type="Proteomes" id="UP000652477"/>
    </source>
</evidence>
<gene>
    <name evidence="1" type="ORF">H8S37_12890</name>
</gene>
<reference evidence="1" key="1">
    <citation type="submission" date="2020-08" db="EMBL/GenBank/DDBJ databases">
        <title>Genome public.</title>
        <authorList>
            <person name="Liu C."/>
            <person name="Sun Q."/>
        </authorList>
    </citation>
    <scope>NUCLEOTIDE SEQUENCE</scope>
    <source>
        <strain evidence="1">NSJ-55</strain>
    </source>
</reference>
<evidence type="ECO:0000313" key="1">
    <source>
        <dbReference type="EMBL" id="MBC5689813.1"/>
    </source>
</evidence>
<name>A0A923LK61_9FIRM</name>
<dbReference type="RefSeq" id="WP_186876459.1">
    <property type="nucleotide sequence ID" value="NZ_JACOPF010000002.1"/>
</dbReference>